<dbReference type="PANTHER" id="PTHR37423:SF2">
    <property type="entry name" value="MEMBRANE-BOUND LYTIC MUREIN TRANSGLYCOSYLASE C"/>
    <property type="match status" value="1"/>
</dbReference>
<dbReference type="InterPro" id="IPR023346">
    <property type="entry name" value="Lysozyme-like_dom_sf"/>
</dbReference>
<protein>
    <submittedName>
        <fullName evidence="3">Transglycosylase-like protein with SLT domain</fullName>
    </submittedName>
</protein>
<evidence type="ECO:0000313" key="3">
    <source>
        <dbReference type="EMBL" id="TDR30301.1"/>
    </source>
</evidence>
<reference evidence="3 4" key="1">
    <citation type="submission" date="2019-03" db="EMBL/GenBank/DDBJ databases">
        <title>Genomic Encyclopedia of Type Strains, Phase IV (KMG-IV): sequencing the most valuable type-strain genomes for metagenomic binning, comparative biology and taxonomic classification.</title>
        <authorList>
            <person name="Goeker M."/>
        </authorList>
    </citation>
    <scope>NUCLEOTIDE SEQUENCE [LARGE SCALE GENOMIC DNA]</scope>
    <source>
        <strain evidence="3 4">DSM 102852</strain>
    </source>
</reference>
<dbReference type="Pfam" id="PF01464">
    <property type="entry name" value="SLT"/>
    <property type="match status" value="1"/>
</dbReference>
<evidence type="ECO:0000259" key="2">
    <source>
        <dbReference type="Pfam" id="PF01464"/>
    </source>
</evidence>
<name>A0A4V3DJJ6_9BURK</name>
<gene>
    <name evidence="3" type="ORF">DFR44_12325</name>
</gene>
<organism evidence="3 4">
    <name type="scientific">Hydromonas duriensis</name>
    <dbReference type="NCBI Taxonomy" id="1527608"/>
    <lineage>
        <taxon>Bacteria</taxon>
        <taxon>Pseudomonadati</taxon>
        <taxon>Pseudomonadota</taxon>
        <taxon>Betaproteobacteria</taxon>
        <taxon>Burkholderiales</taxon>
        <taxon>Burkholderiaceae</taxon>
        <taxon>Hydromonas</taxon>
    </lineage>
</organism>
<dbReference type="PANTHER" id="PTHR37423">
    <property type="entry name" value="SOLUBLE LYTIC MUREIN TRANSGLYCOSYLASE-RELATED"/>
    <property type="match status" value="1"/>
</dbReference>
<accession>A0A4V3DJJ6</accession>
<sequence length="153" mass="16620">MQRTVSDLQRKGGLANVVPSAHSQYVTQAARSANISEDVFRTLIHIESRGKHERGSSAGAYGYTQLMPGTASDLGVNRMNPVDNLRGGARYLGQMLRMFHGDLEKAVAAYNAGPGTVQRATHNGRLNLAQLPAETQNYVAQFRAVLNRGRPLS</sequence>
<proteinExistence type="inferred from homology"/>
<dbReference type="AlphaFoldDB" id="A0A4V3DJJ6"/>
<dbReference type="SUPFAM" id="SSF53955">
    <property type="entry name" value="Lysozyme-like"/>
    <property type="match status" value="1"/>
</dbReference>
<feature type="domain" description="Transglycosylase SLT" evidence="2">
    <location>
        <begin position="25"/>
        <end position="123"/>
    </location>
</feature>
<keyword evidence="4" id="KW-1185">Reference proteome</keyword>
<dbReference type="InterPro" id="IPR008258">
    <property type="entry name" value="Transglycosylase_SLT_dom_1"/>
</dbReference>
<comment type="caution">
    <text evidence="3">The sequence shown here is derived from an EMBL/GenBank/DDBJ whole genome shotgun (WGS) entry which is preliminary data.</text>
</comment>
<dbReference type="CDD" id="cd00254">
    <property type="entry name" value="LT-like"/>
    <property type="match status" value="1"/>
</dbReference>
<dbReference type="Proteomes" id="UP000294480">
    <property type="component" value="Unassembled WGS sequence"/>
</dbReference>
<dbReference type="EMBL" id="SNZE01000023">
    <property type="protein sequence ID" value="TDR30301.1"/>
    <property type="molecule type" value="Genomic_DNA"/>
</dbReference>
<dbReference type="RefSeq" id="WP_211336929.1">
    <property type="nucleotide sequence ID" value="NZ_SNZE01000023.1"/>
</dbReference>
<evidence type="ECO:0000313" key="4">
    <source>
        <dbReference type="Proteomes" id="UP000294480"/>
    </source>
</evidence>
<evidence type="ECO:0000256" key="1">
    <source>
        <dbReference type="ARBA" id="ARBA00007734"/>
    </source>
</evidence>
<dbReference type="Gene3D" id="1.10.530.10">
    <property type="match status" value="1"/>
</dbReference>
<comment type="similarity">
    <text evidence="1">Belongs to the transglycosylase Slt family.</text>
</comment>